<feature type="compositionally biased region" description="Basic and acidic residues" evidence="1">
    <location>
        <begin position="306"/>
        <end position="318"/>
    </location>
</feature>
<protein>
    <recommendedName>
        <fullName evidence="2">C2H2-type domain-containing protein</fullName>
    </recommendedName>
</protein>
<evidence type="ECO:0000259" key="2">
    <source>
        <dbReference type="SMART" id="SM00355"/>
    </source>
</evidence>
<reference evidence="3" key="2">
    <citation type="journal article" date="2023" name="IMA Fungus">
        <title>Comparative genomic study of the Penicillium genus elucidates a diverse pangenome and 15 lateral gene transfer events.</title>
        <authorList>
            <person name="Petersen C."/>
            <person name="Sorensen T."/>
            <person name="Nielsen M.R."/>
            <person name="Sondergaard T.E."/>
            <person name="Sorensen J.L."/>
            <person name="Fitzpatrick D.A."/>
            <person name="Frisvad J.C."/>
            <person name="Nielsen K.L."/>
        </authorList>
    </citation>
    <scope>NUCLEOTIDE SEQUENCE</scope>
    <source>
        <strain evidence="3">IBT 29495</strain>
    </source>
</reference>
<dbReference type="EMBL" id="JAPWDS010000001">
    <property type="protein sequence ID" value="KAJ5520089.1"/>
    <property type="molecule type" value="Genomic_DNA"/>
</dbReference>
<feature type="compositionally biased region" description="Polar residues" evidence="1">
    <location>
        <begin position="714"/>
        <end position="725"/>
    </location>
</feature>
<feature type="compositionally biased region" description="Acidic residues" evidence="1">
    <location>
        <begin position="700"/>
        <end position="712"/>
    </location>
</feature>
<feature type="domain" description="C2H2-type" evidence="2">
    <location>
        <begin position="271"/>
        <end position="293"/>
    </location>
</feature>
<proteinExistence type="predicted"/>
<evidence type="ECO:0000313" key="3">
    <source>
        <dbReference type="EMBL" id="KAJ5520089.1"/>
    </source>
</evidence>
<evidence type="ECO:0000256" key="1">
    <source>
        <dbReference type="SAM" id="MobiDB-lite"/>
    </source>
</evidence>
<feature type="compositionally biased region" description="Polar residues" evidence="1">
    <location>
        <begin position="331"/>
        <end position="362"/>
    </location>
</feature>
<accession>A0A9W9Y4F9</accession>
<sequence>MNPPFNNGQYSGGPGSFTSSGWTDYYDGYPCYSEVQSSADVTSWNSDLPQQEIGQTGIDLGHQAPELPEKFDNVLAGIDLRYHETDDNIPQTLEGDLGSSIITERAADDTANESTALQPLQGVQTLPGGNGRAAMGIPSSTPFALQPVFADAVAQVQDVIRAVGSSQSSPGQVYQALLNLEAMRNFLLTQIPASPISSTQSSEQGREIFQCWRHLTLHGILEHGWHCPEGNCSVTIRRRDRMLEHLHNRHKRSNVSPAEVEATRVTYAPPTNCPICHQDTPTWRAYFDHIKKHCLISPALPGNGDPSRRGGDGGEDRGNGNAPGYGHGYSTGPSNLNGEPFNQSNNLIGGTSSNTNFGPNNVTREHLMGDMPPPSFRPRAHLPRGADGQPRTQPPQNPEVPRSNPSTKRKRSDKQKQPAEEKAPDMNKCRRCKHFMATCQSCRSVRGCHECHDISGSVIQAGTSTTPAPTLPDAPPMIYSVNPSYMHTSGNYETLQSMLTQQSTYYGYNGEGYVDPRAIGGTTNTYMGNGGHAMVAMVPESHPILSDLGHKVQKSAVVESDISLLRSIGLGTLGDPLFIKGQPKEMREKSPGAPGAPGQYTDLAFRGKRSPAILERPQPVSPCQCPCVRVLAVDYKAHSKLQLSPNERVEMSFQMTPERGTTHPLRTRVRVFVKLFTLRASAAQSKAKQKAHSIIPDATSAEDADSDSDSDSDQGLTPTSPSGSEITPPFDWTEDVQDFSFSFELNWVILKISQWTSRTNPEMCQKLFGSDPGRILELISVYILCIFKDSWVSNGRNGFLGI</sequence>
<dbReference type="SMART" id="SM00355">
    <property type="entry name" value="ZnF_C2H2"/>
    <property type="match status" value="2"/>
</dbReference>
<name>A0A9W9Y4F9_9EURO</name>
<gene>
    <name evidence="3" type="ORF">N7463_000542</name>
</gene>
<reference evidence="3" key="1">
    <citation type="submission" date="2022-12" db="EMBL/GenBank/DDBJ databases">
        <authorList>
            <person name="Petersen C."/>
        </authorList>
    </citation>
    <scope>NUCLEOTIDE SEQUENCE</scope>
    <source>
        <strain evidence="3">IBT 29495</strain>
    </source>
</reference>
<comment type="caution">
    <text evidence="3">The sequence shown here is derived from an EMBL/GenBank/DDBJ whole genome shotgun (WGS) entry which is preliminary data.</text>
</comment>
<feature type="domain" description="C2H2-type" evidence="2">
    <location>
        <begin position="225"/>
        <end position="250"/>
    </location>
</feature>
<dbReference type="InterPro" id="IPR013087">
    <property type="entry name" value="Znf_C2H2_type"/>
</dbReference>
<feature type="region of interest" description="Disordered" evidence="1">
    <location>
        <begin position="297"/>
        <end position="425"/>
    </location>
</feature>
<feature type="region of interest" description="Disordered" evidence="1">
    <location>
        <begin position="688"/>
        <end position="730"/>
    </location>
</feature>
<keyword evidence="4" id="KW-1185">Reference proteome</keyword>
<evidence type="ECO:0000313" key="4">
    <source>
        <dbReference type="Proteomes" id="UP001149954"/>
    </source>
</evidence>
<dbReference type="OrthoDB" id="4367253at2759"/>
<dbReference type="Proteomes" id="UP001149954">
    <property type="component" value="Unassembled WGS sequence"/>
</dbReference>
<organism evidence="3 4">
    <name type="scientific">Penicillium fimorum</name>
    <dbReference type="NCBI Taxonomy" id="1882269"/>
    <lineage>
        <taxon>Eukaryota</taxon>
        <taxon>Fungi</taxon>
        <taxon>Dikarya</taxon>
        <taxon>Ascomycota</taxon>
        <taxon>Pezizomycotina</taxon>
        <taxon>Eurotiomycetes</taxon>
        <taxon>Eurotiomycetidae</taxon>
        <taxon>Eurotiales</taxon>
        <taxon>Aspergillaceae</taxon>
        <taxon>Penicillium</taxon>
    </lineage>
</organism>
<dbReference type="AlphaFoldDB" id="A0A9W9Y4F9"/>
<feature type="compositionally biased region" description="Basic and acidic residues" evidence="1">
    <location>
        <begin position="414"/>
        <end position="425"/>
    </location>
</feature>